<dbReference type="AlphaFoldDB" id="A0A0A2UZ90"/>
<dbReference type="Proteomes" id="UP000002059">
    <property type="component" value="Partially assembled WGS sequence"/>
</dbReference>
<sequence length="176" mass="20187">MLVDEPERVCLTLSARTLISLLPFAKTSSANRCERALRLYSSHFSSNSRLRRERPMILRGWSYLLVGIILDITDTEVSRLSIENPCMQAMKANKKPWTEVTYAVPPFKHYLQAKTRRPSPKMKHIRNPKFKEIESHSWASLGKGKLKLGQTFLTSVRTVIFLHPGNIFIGAVIDYQ</sequence>
<gene>
    <name evidence="1" type="ORF">PAAG_12439</name>
</gene>
<dbReference type="EMBL" id="KN294017">
    <property type="protein sequence ID" value="KGQ00896.1"/>
    <property type="molecule type" value="Genomic_DNA"/>
</dbReference>
<keyword evidence="2" id="KW-1185">Reference proteome</keyword>
<dbReference type="HOGENOM" id="CLU_1525647_0_0_1"/>
<dbReference type="RefSeq" id="XP_015702465.1">
    <property type="nucleotide sequence ID" value="XM_015847926.1"/>
</dbReference>
<organism evidence="1 2">
    <name type="scientific">Paracoccidioides lutzii (strain ATCC MYA-826 / Pb01)</name>
    <name type="common">Paracoccidioides brasiliensis</name>
    <dbReference type="NCBI Taxonomy" id="502779"/>
    <lineage>
        <taxon>Eukaryota</taxon>
        <taxon>Fungi</taxon>
        <taxon>Dikarya</taxon>
        <taxon>Ascomycota</taxon>
        <taxon>Pezizomycotina</taxon>
        <taxon>Eurotiomycetes</taxon>
        <taxon>Eurotiomycetidae</taxon>
        <taxon>Onygenales</taxon>
        <taxon>Ajellomycetaceae</taxon>
        <taxon>Paracoccidioides</taxon>
    </lineage>
</organism>
<dbReference type="GeneID" id="26971089"/>
<dbReference type="VEuPathDB" id="FungiDB:PAAG_12439"/>
<evidence type="ECO:0000313" key="1">
    <source>
        <dbReference type="EMBL" id="KGQ00896.1"/>
    </source>
</evidence>
<evidence type="ECO:0000313" key="2">
    <source>
        <dbReference type="Proteomes" id="UP000002059"/>
    </source>
</evidence>
<dbReference type="KEGG" id="pbl:PAAG_12439"/>
<protein>
    <submittedName>
        <fullName evidence="1">Uncharacterized protein</fullName>
    </submittedName>
</protein>
<name>A0A0A2UZ90_PARBA</name>
<reference evidence="1 2" key="1">
    <citation type="journal article" date="2011" name="PLoS Genet.">
        <title>Comparative genomic analysis of human fungal pathogens causing paracoccidioidomycosis.</title>
        <authorList>
            <person name="Desjardins C.A."/>
            <person name="Champion M.D."/>
            <person name="Holder J.W."/>
            <person name="Muszewska A."/>
            <person name="Goldberg J."/>
            <person name="Bailao A.M."/>
            <person name="Brigido M.M."/>
            <person name="Ferreira M.E."/>
            <person name="Garcia A.M."/>
            <person name="Grynberg M."/>
            <person name="Gujja S."/>
            <person name="Heiman D.I."/>
            <person name="Henn M.R."/>
            <person name="Kodira C.D."/>
            <person name="Leon-Narvaez H."/>
            <person name="Longo L.V."/>
            <person name="Ma L.J."/>
            <person name="Malavazi I."/>
            <person name="Matsuo A.L."/>
            <person name="Morais F.V."/>
            <person name="Pereira M."/>
            <person name="Rodriguez-Brito S."/>
            <person name="Sakthikumar S."/>
            <person name="Salem-Izacc S.M."/>
            <person name="Sykes S.M."/>
            <person name="Teixeira M.M."/>
            <person name="Vallejo M.C."/>
            <person name="Walter M.E."/>
            <person name="Yandava C."/>
            <person name="Young S."/>
            <person name="Zeng Q."/>
            <person name="Zucker J."/>
            <person name="Felipe M.S."/>
            <person name="Goldman G.H."/>
            <person name="Haas B.J."/>
            <person name="McEwen J.G."/>
            <person name="Nino-Vega G."/>
            <person name="Puccia R."/>
            <person name="San-Blas G."/>
            <person name="Soares C.M."/>
            <person name="Birren B.W."/>
            <person name="Cuomo C.A."/>
        </authorList>
    </citation>
    <scope>NUCLEOTIDE SEQUENCE [LARGE SCALE GENOMIC DNA]</scope>
    <source>
        <strain evidence="2">ATCC MYA-826 / Pb01</strain>
    </source>
</reference>
<accession>A0A0A2UZ90</accession>
<proteinExistence type="predicted"/>